<dbReference type="Gene3D" id="3.10.180.10">
    <property type="entry name" value="2,3-Dihydroxybiphenyl 1,2-Dioxygenase, domain 1"/>
    <property type="match status" value="1"/>
</dbReference>
<gene>
    <name evidence="2" type="ORF">SAMN05216262_10817</name>
</gene>
<feature type="domain" description="VOC" evidence="1">
    <location>
        <begin position="2"/>
        <end position="120"/>
    </location>
</feature>
<evidence type="ECO:0000313" key="3">
    <source>
        <dbReference type="Proteomes" id="UP000199297"/>
    </source>
</evidence>
<dbReference type="CDD" id="cd07233">
    <property type="entry name" value="GlxI_Zn"/>
    <property type="match status" value="1"/>
</dbReference>
<accession>A0A1H7NMW6</accession>
<evidence type="ECO:0000313" key="2">
    <source>
        <dbReference type="EMBL" id="SEL24335.1"/>
    </source>
</evidence>
<dbReference type="EMBL" id="FOBI01000008">
    <property type="protein sequence ID" value="SEL24335.1"/>
    <property type="molecule type" value="Genomic_DNA"/>
</dbReference>
<dbReference type="GO" id="GO:0016829">
    <property type="term" value="F:lyase activity"/>
    <property type="evidence" value="ECO:0007669"/>
    <property type="project" value="UniProtKB-KW"/>
</dbReference>
<dbReference type="Pfam" id="PF00903">
    <property type="entry name" value="Glyoxalase"/>
    <property type="match status" value="1"/>
</dbReference>
<keyword evidence="2" id="KW-0456">Lyase</keyword>
<protein>
    <submittedName>
        <fullName evidence="2">Lactoylglutathione lyase</fullName>
    </submittedName>
</protein>
<dbReference type="PROSITE" id="PS51819">
    <property type="entry name" value="VOC"/>
    <property type="match status" value="1"/>
</dbReference>
<dbReference type="InterPro" id="IPR037523">
    <property type="entry name" value="VOC_core"/>
</dbReference>
<dbReference type="SUPFAM" id="SSF54593">
    <property type="entry name" value="Glyoxalase/Bleomycin resistance protein/Dihydroxybiphenyl dioxygenase"/>
    <property type="match status" value="1"/>
</dbReference>
<dbReference type="InterPro" id="IPR004360">
    <property type="entry name" value="Glyas_Fos-R_dOase_dom"/>
</dbReference>
<dbReference type="STRING" id="641665.GCA_002104455_03586"/>
<keyword evidence="3" id="KW-1185">Reference proteome</keyword>
<dbReference type="PANTHER" id="PTHR10374:SF30">
    <property type="entry name" value="LACTOYLGLUTATHIONE LYASE"/>
    <property type="match status" value="1"/>
</dbReference>
<dbReference type="Proteomes" id="UP000199297">
    <property type="component" value="Unassembled WGS sequence"/>
</dbReference>
<reference evidence="3" key="1">
    <citation type="submission" date="2016-10" db="EMBL/GenBank/DDBJ databases">
        <authorList>
            <person name="Varghese N."/>
            <person name="Submissions S."/>
        </authorList>
    </citation>
    <scope>NUCLEOTIDE SEQUENCE [LARGE SCALE GENOMIC DNA]</scope>
    <source>
        <strain evidence="3">CGMCC 1.9127</strain>
    </source>
</reference>
<dbReference type="PANTHER" id="PTHR10374">
    <property type="entry name" value="LACTOYLGLUTATHIONE LYASE GLYOXALASE I"/>
    <property type="match status" value="1"/>
</dbReference>
<organism evidence="2 3">
    <name type="scientific">Colwellia chukchiensis</name>
    <dbReference type="NCBI Taxonomy" id="641665"/>
    <lineage>
        <taxon>Bacteria</taxon>
        <taxon>Pseudomonadati</taxon>
        <taxon>Pseudomonadota</taxon>
        <taxon>Gammaproteobacteria</taxon>
        <taxon>Alteromonadales</taxon>
        <taxon>Colwelliaceae</taxon>
        <taxon>Colwellia</taxon>
    </lineage>
</organism>
<dbReference type="AlphaFoldDB" id="A0A1H7NMW6"/>
<proteinExistence type="predicted"/>
<dbReference type="RefSeq" id="WP_085285082.1">
    <property type="nucleotide sequence ID" value="NZ_FOBI01000008.1"/>
</dbReference>
<dbReference type="InterPro" id="IPR029068">
    <property type="entry name" value="Glyas_Bleomycin-R_OHBP_Dase"/>
</dbReference>
<dbReference type="OrthoDB" id="9789841at2"/>
<sequence length="139" mass="15655">MKFLHSMVRVSDLEKSLTFYVQHLGLVETRRVDVPEGKFSLIFLAAEPGGAEVELTHNWGSEEEYTVGRNFGHLAFEVEDIYATCEKLMAAGITINRPPRCGRMAFVKSPDNISIELLQKGQALAPQEPWQSMENIGTW</sequence>
<evidence type="ECO:0000259" key="1">
    <source>
        <dbReference type="PROSITE" id="PS51819"/>
    </source>
</evidence>
<name>A0A1H7NMW6_9GAMM</name>